<comment type="caution">
    <text evidence="1">The sequence shown here is derived from an EMBL/GenBank/DDBJ whole genome shotgun (WGS) entry which is preliminary data.</text>
</comment>
<reference evidence="1" key="1">
    <citation type="submission" date="2023-06" db="EMBL/GenBank/DDBJ databases">
        <authorList>
            <person name="Kurt Z."/>
        </authorList>
    </citation>
    <scope>NUCLEOTIDE SEQUENCE</scope>
</reference>
<dbReference type="Proteomes" id="UP001642409">
    <property type="component" value="Unassembled WGS sequence"/>
</dbReference>
<accession>A0AA86NY48</accession>
<organism evidence="1">
    <name type="scientific">Hexamita inflata</name>
    <dbReference type="NCBI Taxonomy" id="28002"/>
    <lineage>
        <taxon>Eukaryota</taxon>
        <taxon>Metamonada</taxon>
        <taxon>Diplomonadida</taxon>
        <taxon>Hexamitidae</taxon>
        <taxon>Hexamitinae</taxon>
        <taxon>Hexamita</taxon>
    </lineage>
</organism>
<evidence type="ECO:0000313" key="2">
    <source>
        <dbReference type="EMBL" id="CAL5975936.1"/>
    </source>
</evidence>
<dbReference type="EMBL" id="CATOUU010000386">
    <property type="protein sequence ID" value="CAI9928124.1"/>
    <property type="molecule type" value="Genomic_DNA"/>
</dbReference>
<reference evidence="2 3" key="2">
    <citation type="submission" date="2024-07" db="EMBL/GenBank/DDBJ databases">
        <authorList>
            <person name="Akdeniz Z."/>
        </authorList>
    </citation>
    <scope>NUCLEOTIDE SEQUENCE [LARGE SCALE GENOMIC DNA]</scope>
</reference>
<evidence type="ECO:0000313" key="3">
    <source>
        <dbReference type="Proteomes" id="UP001642409"/>
    </source>
</evidence>
<protein>
    <submittedName>
        <fullName evidence="2">Hypothetical_protein</fullName>
    </submittedName>
</protein>
<proteinExistence type="predicted"/>
<keyword evidence="3" id="KW-1185">Reference proteome</keyword>
<sequence length="143" mass="16882">MDTVELSEQYIIKSSSRLLKLPLSNDTIKMRFMKCLISLDSFITACAHVVRPKKTCVRQTDALVREYTSIIKYERLFPILFQHLLERTFNIVNIFQNRLWTKLICIITQKLVQNSSLNIYLKLLELNIFFCFKNSNIIILFLS</sequence>
<dbReference type="AlphaFoldDB" id="A0AA86NY48"/>
<evidence type="ECO:0000313" key="1">
    <source>
        <dbReference type="EMBL" id="CAI9928124.1"/>
    </source>
</evidence>
<dbReference type="EMBL" id="CAXDID020000006">
    <property type="protein sequence ID" value="CAL5975936.1"/>
    <property type="molecule type" value="Genomic_DNA"/>
</dbReference>
<gene>
    <name evidence="1" type="ORF">HINF_LOCUS15769</name>
    <name evidence="2" type="ORF">HINF_LOCUS3581</name>
</gene>
<name>A0AA86NY48_9EUKA</name>